<organism evidence="2">
    <name type="scientific">Thermosulfidibacter takaii</name>
    <dbReference type="NCBI Taxonomy" id="412593"/>
    <lineage>
        <taxon>Bacteria</taxon>
        <taxon>Pseudomonadati</taxon>
        <taxon>Thermosulfidibacterota</taxon>
        <taxon>Thermosulfidibacteria</taxon>
        <taxon>Thermosulfidibacterales</taxon>
        <taxon>Thermosulfidibacteraceae</taxon>
    </lineage>
</organism>
<dbReference type="GO" id="GO:0005524">
    <property type="term" value="F:ATP binding"/>
    <property type="evidence" value="ECO:0007669"/>
    <property type="project" value="TreeGrafter"/>
</dbReference>
<proteinExistence type="inferred from homology"/>
<evidence type="ECO:0000256" key="1">
    <source>
        <dbReference type="RuleBase" id="RU003936"/>
    </source>
</evidence>
<dbReference type="InterPro" id="IPR015867">
    <property type="entry name" value="N-reg_PII/ATP_PRibTrfase_C"/>
</dbReference>
<dbReference type="Pfam" id="PF00543">
    <property type="entry name" value="P-II"/>
    <property type="match status" value="1"/>
</dbReference>
<dbReference type="PROSITE" id="PS00638">
    <property type="entry name" value="PII_GLNB_CTER"/>
    <property type="match status" value="1"/>
</dbReference>
<dbReference type="GO" id="GO:0006808">
    <property type="term" value="P:regulation of nitrogen utilization"/>
    <property type="evidence" value="ECO:0007669"/>
    <property type="project" value="InterPro"/>
</dbReference>
<dbReference type="InterPro" id="IPR011322">
    <property type="entry name" value="N-reg_PII-like_a/b"/>
</dbReference>
<protein>
    <submittedName>
        <fullName evidence="2">P-II family nitrogen regulator</fullName>
    </submittedName>
</protein>
<comment type="caution">
    <text evidence="2">The sequence shown here is derived from an EMBL/GenBank/DDBJ whole genome shotgun (WGS) entry which is preliminary data.</text>
</comment>
<dbReference type="PANTHER" id="PTHR30115">
    <property type="entry name" value="NITROGEN REGULATORY PROTEIN P-II"/>
    <property type="match status" value="1"/>
</dbReference>
<dbReference type="InterPro" id="IPR002187">
    <property type="entry name" value="N-reg_PII"/>
</dbReference>
<reference evidence="2" key="1">
    <citation type="journal article" date="2020" name="mSystems">
        <title>Genome- and Community-Level Interaction Insights into Carbon Utilization and Element Cycling Functions of Hydrothermarchaeota in Hydrothermal Sediment.</title>
        <authorList>
            <person name="Zhou Z."/>
            <person name="Liu Y."/>
            <person name="Xu W."/>
            <person name="Pan J."/>
            <person name="Luo Z.H."/>
            <person name="Li M."/>
        </authorList>
    </citation>
    <scope>NUCLEOTIDE SEQUENCE [LARGE SCALE GENOMIC DNA]</scope>
    <source>
        <strain evidence="2">HyVt-115</strain>
    </source>
</reference>
<dbReference type="PANTHER" id="PTHR30115:SF11">
    <property type="entry name" value="NITROGEN REGULATORY PROTEIN P-II HOMOLOG"/>
    <property type="match status" value="1"/>
</dbReference>
<accession>A0A7C0U758</accession>
<dbReference type="AlphaFoldDB" id="A0A7C0U758"/>
<dbReference type="PROSITE" id="PS51343">
    <property type="entry name" value="PII_GLNB_DOM"/>
    <property type="match status" value="1"/>
</dbReference>
<name>A0A7C0U758_9BACT</name>
<dbReference type="Proteomes" id="UP000885690">
    <property type="component" value="Unassembled WGS sequence"/>
</dbReference>
<dbReference type="SMART" id="SM00938">
    <property type="entry name" value="P-II"/>
    <property type="match status" value="1"/>
</dbReference>
<evidence type="ECO:0000313" key="2">
    <source>
        <dbReference type="EMBL" id="HDD53511.1"/>
    </source>
</evidence>
<dbReference type="SUPFAM" id="SSF54913">
    <property type="entry name" value="GlnB-like"/>
    <property type="match status" value="1"/>
</dbReference>
<dbReference type="PRINTS" id="PR00340">
    <property type="entry name" value="PIIGLNB"/>
</dbReference>
<dbReference type="Gene3D" id="3.30.70.120">
    <property type="match status" value="1"/>
</dbReference>
<dbReference type="GO" id="GO:0005829">
    <property type="term" value="C:cytosol"/>
    <property type="evidence" value="ECO:0007669"/>
    <property type="project" value="TreeGrafter"/>
</dbReference>
<dbReference type="EMBL" id="DQWS01000206">
    <property type="protein sequence ID" value="HDD53511.1"/>
    <property type="molecule type" value="Genomic_DNA"/>
</dbReference>
<gene>
    <name evidence="2" type="ORF">ENF32_05530</name>
</gene>
<sequence length="114" mass="12745">MKLVLAFVNPEKLWELKKKMFEVKTPGISVDQVMGIGKPLARMADMIERHGAIPKFFPKIRVEVVVPDDKVEEVLGAIREICYTGNPGDGKVFVIPVDDALKVRTNERGEAAIR</sequence>
<comment type="similarity">
    <text evidence="1">Belongs to the P(II) protein family.</text>
</comment>
<dbReference type="GO" id="GO:0030234">
    <property type="term" value="F:enzyme regulator activity"/>
    <property type="evidence" value="ECO:0007669"/>
    <property type="project" value="InterPro"/>
</dbReference>
<dbReference type="InterPro" id="IPR017918">
    <property type="entry name" value="N-reg_PII_CS"/>
</dbReference>